<accession>A0A7K0FWF7</accession>
<name>A0A7K0FWF7_9SPHI</name>
<dbReference type="OrthoDB" id="766442at2"/>
<comment type="caution">
    <text evidence="1">The sequence shown here is derived from an EMBL/GenBank/DDBJ whole genome shotgun (WGS) entry which is preliminary data.</text>
</comment>
<evidence type="ECO:0000313" key="1">
    <source>
        <dbReference type="EMBL" id="MRX75937.1"/>
    </source>
</evidence>
<dbReference type="AlphaFoldDB" id="A0A7K0FWF7"/>
<dbReference type="EMBL" id="WKKH01000008">
    <property type="protein sequence ID" value="MRX75937.1"/>
    <property type="molecule type" value="Genomic_DNA"/>
</dbReference>
<protein>
    <submittedName>
        <fullName evidence="1">Uncharacterized protein</fullName>
    </submittedName>
</protein>
<proteinExistence type="predicted"/>
<sequence>MGFFDMIELEYFLSHAEDEVLMYQVIQFSPDDPWRVVLDGELLGSLDKVEGQWMQISGKDFSSKFFKDIVGFIDKQYFNDLPAALMSRWNKQIHEVLPRSDQEYLVVCKDGIGFKSFEGIFSRFVSGLLKDEWPINFRVFSHDFSEDFTLLAKPAQSKKNTVGWD</sequence>
<keyword evidence="2" id="KW-1185">Reference proteome</keyword>
<dbReference type="Proteomes" id="UP000487757">
    <property type="component" value="Unassembled WGS sequence"/>
</dbReference>
<evidence type="ECO:0000313" key="2">
    <source>
        <dbReference type="Proteomes" id="UP000487757"/>
    </source>
</evidence>
<dbReference type="RefSeq" id="WP_154280167.1">
    <property type="nucleotide sequence ID" value="NZ_JBHUJQ010000001.1"/>
</dbReference>
<reference evidence="1 2" key="1">
    <citation type="submission" date="2019-11" db="EMBL/GenBank/DDBJ databases">
        <title>Pedobacter petrophilus genome.</title>
        <authorList>
            <person name="Feldbauer M.J."/>
            <person name="Newman J.D."/>
        </authorList>
    </citation>
    <scope>NUCLEOTIDE SEQUENCE [LARGE SCALE GENOMIC DNA]</scope>
    <source>
        <strain evidence="1 2">LMG 29686</strain>
    </source>
</reference>
<gene>
    <name evidence="1" type="ORF">GJU39_07525</name>
</gene>
<organism evidence="1 2">
    <name type="scientific">Pedobacter petrophilus</name>
    <dbReference type="NCBI Taxonomy" id="1908241"/>
    <lineage>
        <taxon>Bacteria</taxon>
        <taxon>Pseudomonadati</taxon>
        <taxon>Bacteroidota</taxon>
        <taxon>Sphingobacteriia</taxon>
        <taxon>Sphingobacteriales</taxon>
        <taxon>Sphingobacteriaceae</taxon>
        <taxon>Pedobacter</taxon>
    </lineage>
</organism>